<proteinExistence type="predicted"/>
<gene>
    <name evidence="2" type="ORF">WN72_42945</name>
</gene>
<evidence type="ECO:0000313" key="2">
    <source>
        <dbReference type="EMBL" id="QOZ72305.1"/>
    </source>
</evidence>
<dbReference type="KEGG" id="barh:WN72_42945"/>
<protein>
    <submittedName>
        <fullName evidence="2">Uncharacterized protein</fullName>
    </submittedName>
</protein>
<keyword evidence="1" id="KW-0472">Membrane</keyword>
<dbReference type="Proteomes" id="UP000594015">
    <property type="component" value="Chromosome"/>
</dbReference>
<reference evidence="2 3" key="1">
    <citation type="submission" date="2018-06" db="EMBL/GenBank/DDBJ databases">
        <title>Comparative genomics of Bradyrhizobium nodulating Arachidis hypogaea.</title>
        <authorList>
            <person name="Li Y."/>
        </authorList>
    </citation>
    <scope>NUCLEOTIDE SEQUENCE [LARGE SCALE GENOMIC DNA]</scope>
    <source>
        <strain evidence="2 3">CCBAU 051107</strain>
    </source>
</reference>
<organism evidence="2 3">
    <name type="scientific">Bradyrhizobium arachidis</name>
    <dbReference type="NCBI Taxonomy" id="858423"/>
    <lineage>
        <taxon>Bacteria</taxon>
        <taxon>Pseudomonadati</taxon>
        <taxon>Pseudomonadota</taxon>
        <taxon>Alphaproteobacteria</taxon>
        <taxon>Hyphomicrobiales</taxon>
        <taxon>Nitrobacteraceae</taxon>
        <taxon>Bradyrhizobium</taxon>
    </lineage>
</organism>
<keyword evidence="1" id="KW-0812">Transmembrane</keyword>
<dbReference type="EMBL" id="CP030050">
    <property type="protein sequence ID" value="QOZ72305.1"/>
    <property type="molecule type" value="Genomic_DNA"/>
</dbReference>
<name>A0AAE7NY34_9BRAD</name>
<feature type="transmembrane region" description="Helical" evidence="1">
    <location>
        <begin position="114"/>
        <end position="134"/>
    </location>
</feature>
<evidence type="ECO:0000313" key="3">
    <source>
        <dbReference type="Proteomes" id="UP000594015"/>
    </source>
</evidence>
<feature type="transmembrane region" description="Helical" evidence="1">
    <location>
        <begin position="63"/>
        <end position="83"/>
    </location>
</feature>
<feature type="transmembrane region" description="Helical" evidence="1">
    <location>
        <begin position="140"/>
        <end position="165"/>
    </location>
</feature>
<evidence type="ECO:0000256" key="1">
    <source>
        <dbReference type="SAM" id="Phobius"/>
    </source>
</evidence>
<sequence length="173" mass="19148">MVRLILHKTFIEAAILRPVLFNRTTMTSLLLLFAMLYAACGLVLSIVVNVVSFTSVQLGGNALFPVLMWGIFPAFLSVILIGISEREGKMRSGVGEEIDHWELVFAGCPSSMKYIFWVCFVYAWAIGIVLAILQTHEPNLIWRGASAFWMAFYALGLASVTGAYLRRGAPQTP</sequence>
<accession>A0AAE7NY34</accession>
<keyword evidence="1" id="KW-1133">Transmembrane helix</keyword>
<dbReference type="AlphaFoldDB" id="A0AAE7NY34"/>
<feature type="transmembrane region" description="Helical" evidence="1">
    <location>
        <begin position="29"/>
        <end position="51"/>
    </location>
</feature>